<dbReference type="OrthoDB" id="10037266at2759"/>
<dbReference type="Pfam" id="PF03732">
    <property type="entry name" value="Retrotrans_gag"/>
    <property type="match status" value="1"/>
</dbReference>
<protein>
    <recommendedName>
        <fullName evidence="3">CCHC-type domain-containing protein</fullName>
    </recommendedName>
</protein>
<dbReference type="Gene3D" id="4.10.60.10">
    <property type="entry name" value="Zinc finger, CCHC-type"/>
    <property type="match status" value="1"/>
</dbReference>
<dbReference type="InterPro" id="IPR005162">
    <property type="entry name" value="Retrotrans_gag_dom"/>
</dbReference>
<dbReference type="GO" id="GO:0003676">
    <property type="term" value="F:nucleic acid binding"/>
    <property type="evidence" value="ECO:0007669"/>
    <property type="project" value="InterPro"/>
</dbReference>
<reference evidence="4 5" key="1">
    <citation type="journal article" date="2011" name="Science">
        <title>The ecoresponsive genome of Daphnia pulex.</title>
        <authorList>
            <person name="Colbourne J.K."/>
            <person name="Pfrender M.E."/>
            <person name="Gilbert D."/>
            <person name="Thomas W.K."/>
            <person name="Tucker A."/>
            <person name="Oakley T.H."/>
            <person name="Tokishita S."/>
            <person name="Aerts A."/>
            <person name="Arnold G.J."/>
            <person name="Basu M.K."/>
            <person name="Bauer D.J."/>
            <person name="Caceres C.E."/>
            <person name="Carmel L."/>
            <person name="Casola C."/>
            <person name="Choi J.H."/>
            <person name="Detter J.C."/>
            <person name="Dong Q."/>
            <person name="Dusheyko S."/>
            <person name="Eads B.D."/>
            <person name="Frohlich T."/>
            <person name="Geiler-Samerotte K.A."/>
            <person name="Gerlach D."/>
            <person name="Hatcher P."/>
            <person name="Jogdeo S."/>
            <person name="Krijgsveld J."/>
            <person name="Kriventseva E.V."/>
            <person name="Kultz D."/>
            <person name="Laforsch C."/>
            <person name="Lindquist E."/>
            <person name="Lopez J."/>
            <person name="Manak J.R."/>
            <person name="Muller J."/>
            <person name="Pangilinan J."/>
            <person name="Patwardhan R.P."/>
            <person name="Pitluck S."/>
            <person name="Pritham E.J."/>
            <person name="Rechtsteiner A."/>
            <person name="Rho M."/>
            <person name="Rogozin I.B."/>
            <person name="Sakarya O."/>
            <person name="Salamov A."/>
            <person name="Schaack S."/>
            <person name="Shapiro H."/>
            <person name="Shiga Y."/>
            <person name="Skalitzky C."/>
            <person name="Smith Z."/>
            <person name="Souvorov A."/>
            <person name="Sung W."/>
            <person name="Tang Z."/>
            <person name="Tsuchiya D."/>
            <person name="Tu H."/>
            <person name="Vos H."/>
            <person name="Wang M."/>
            <person name="Wolf Y.I."/>
            <person name="Yamagata H."/>
            <person name="Yamada T."/>
            <person name="Ye Y."/>
            <person name="Shaw J.R."/>
            <person name="Andrews J."/>
            <person name="Crease T.J."/>
            <person name="Tang H."/>
            <person name="Lucas S.M."/>
            <person name="Robertson H.M."/>
            <person name="Bork P."/>
            <person name="Koonin E.V."/>
            <person name="Zdobnov E.M."/>
            <person name="Grigoriev I.V."/>
            <person name="Lynch M."/>
            <person name="Boore J.L."/>
        </authorList>
    </citation>
    <scope>NUCLEOTIDE SEQUENCE [LARGE SCALE GENOMIC DNA]</scope>
</reference>
<evidence type="ECO:0000259" key="3">
    <source>
        <dbReference type="PROSITE" id="PS50158"/>
    </source>
</evidence>
<dbReference type="STRING" id="6669.E9GGU0"/>
<dbReference type="PhylomeDB" id="E9GGU0"/>
<dbReference type="eggNOG" id="KOG0017">
    <property type="taxonomic scope" value="Eukaryota"/>
</dbReference>
<dbReference type="Proteomes" id="UP000000305">
    <property type="component" value="Unassembled WGS sequence"/>
</dbReference>
<feature type="domain" description="CCHC-type" evidence="3">
    <location>
        <begin position="305"/>
        <end position="320"/>
    </location>
</feature>
<dbReference type="InterPro" id="IPR036875">
    <property type="entry name" value="Znf_CCHC_sf"/>
</dbReference>
<gene>
    <name evidence="4" type="ORF">DAPPUDRAFT_102596</name>
</gene>
<dbReference type="AlphaFoldDB" id="E9GGU0"/>
<dbReference type="SUPFAM" id="SSF57756">
    <property type="entry name" value="Retrovirus zinc finger-like domains"/>
    <property type="match status" value="1"/>
</dbReference>
<dbReference type="EMBL" id="GL732544">
    <property type="protein sequence ID" value="EFX81304.1"/>
    <property type="molecule type" value="Genomic_DNA"/>
</dbReference>
<dbReference type="HOGENOM" id="CLU_536666_0_0_1"/>
<evidence type="ECO:0000256" key="2">
    <source>
        <dbReference type="SAM" id="MobiDB-lite"/>
    </source>
</evidence>
<dbReference type="CDD" id="cd00303">
    <property type="entry name" value="retropepsin_like"/>
    <property type="match status" value="1"/>
</dbReference>
<dbReference type="PROSITE" id="PS50158">
    <property type="entry name" value="ZF_CCHC"/>
    <property type="match status" value="1"/>
</dbReference>
<keyword evidence="1" id="KW-0862">Zinc</keyword>
<keyword evidence="5" id="KW-1185">Reference proteome</keyword>
<dbReference type="InterPro" id="IPR021109">
    <property type="entry name" value="Peptidase_aspartic_dom_sf"/>
</dbReference>
<evidence type="ECO:0000313" key="4">
    <source>
        <dbReference type="EMBL" id="EFX81304.1"/>
    </source>
</evidence>
<dbReference type="Gene3D" id="2.40.70.10">
    <property type="entry name" value="Acid Proteases"/>
    <property type="match status" value="1"/>
</dbReference>
<keyword evidence="1" id="KW-0863">Zinc-finger</keyword>
<evidence type="ECO:0000313" key="5">
    <source>
        <dbReference type="Proteomes" id="UP000000305"/>
    </source>
</evidence>
<proteinExistence type="predicted"/>
<dbReference type="KEGG" id="dpx:DAPPUDRAFT_102596"/>
<dbReference type="GO" id="GO:0008270">
    <property type="term" value="F:zinc ion binding"/>
    <property type="evidence" value="ECO:0007669"/>
    <property type="project" value="UniProtKB-KW"/>
</dbReference>
<organism evidence="4 5">
    <name type="scientific">Daphnia pulex</name>
    <name type="common">Water flea</name>
    <dbReference type="NCBI Taxonomy" id="6669"/>
    <lineage>
        <taxon>Eukaryota</taxon>
        <taxon>Metazoa</taxon>
        <taxon>Ecdysozoa</taxon>
        <taxon>Arthropoda</taxon>
        <taxon>Crustacea</taxon>
        <taxon>Branchiopoda</taxon>
        <taxon>Diplostraca</taxon>
        <taxon>Cladocera</taxon>
        <taxon>Anomopoda</taxon>
        <taxon>Daphniidae</taxon>
        <taxon>Daphnia</taxon>
    </lineage>
</organism>
<dbReference type="Pfam" id="PF13975">
    <property type="entry name" value="gag-asp_proteas"/>
    <property type="match status" value="1"/>
</dbReference>
<dbReference type="SMART" id="SM00343">
    <property type="entry name" value="ZnF_C2HC"/>
    <property type="match status" value="1"/>
</dbReference>
<accession>E9GGU0</accession>
<dbReference type="InterPro" id="IPR001878">
    <property type="entry name" value="Znf_CCHC"/>
</dbReference>
<dbReference type="PANTHER" id="PTHR33194">
    <property type="entry name" value="ZINC KNUCKLE DOMAINCONTAINING PROTEIN"/>
    <property type="match status" value="1"/>
</dbReference>
<dbReference type="SUPFAM" id="SSF50630">
    <property type="entry name" value="Acid proteases"/>
    <property type="match status" value="1"/>
</dbReference>
<sequence length="508" mass="57945">MAERGARAARRAAVAAVNPDRPEDVEHHHHQGPAQRIGGIAREENRVRRKEREPPLFRGEAHEDAVDWLSRYEEIAHYNEWNVDEQLHNFGIHLEGVARRWYLSLIPAPLTFQDLRARFLVAFKPPNYDLDLETKLRSRFQEEHEPVMTYCHDVIYLCSRVDRNMGEALKVQHLLRGLKRALVQKVYPFLDPEVHTSQDFMRLVQIQCQADLLANQPPLVSSCTPPAVLMIPPQPPILPQASPFVTEDRLKAFKKELATEFRCELSSTLSSMRKEISNDVRDVLRESRNPKPFTSKRSRDGQPICRQCHQPGHIARECDQRNEAVKLAAVVERGNTTDSVFSIPQLDRTKLVLKNVLFSNRNVEAIVDTGSGVTVISPNLCTALKIPIRRWTGQDVVLADGKRTRPKGMIDAEFTIDHRPVTVSALVFDINGYDLLLGNDTLRQLQSIQVDYFPDMASLTIGDPDFMCNNKDNYVFCNKSCMVPAHTMIVIPIKHARNVLKRVLKNLK</sequence>
<evidence type="ECO:0000256" key="1">
    <source>
        <dbReference type="PROSITE-ProRule" id="PRU00047"/>
    </source>
</evidence>
<dbReference type="InParanoid" id="E9GGU0"/>
<keyword evidence="1" id="KW-0479">Metal-binding</keyword>
<feature type="region of interest" description="Disordered" evidence="2">
    <location>
        <begin position="1"/>
        <end position="39"/>
    </location>
</feature>
<dbReference type="PANTHER" id="PTHR33194:SF4">
    <property type="entry name" value="CCHC-TYPE DOMAIN-CONTAINING PROTEIN"/>
    <property type="match status" value="1"/>
</dbReference>
<name>E9GGU0_DAPPU</name>